<dbReference type="EMBL" id="MHCC01000022">
    <property type="protein sequence ID" value="OGY13021.1"/>
    <property type="molecule type" value="Genomic_DNA"/>
</dbReference>
<dbReference type="Proteomes" id="UP000178659">
    <property type="component" value="Unassembled WGS sequence"/>
</dbReference>
<evidence type="ECO:0000256" key="1">
    <source>
        <dbReference type="SAM" id="Phobius"/>
    </source>
</evidence>
<accession>A0A1G1VCF5</accession>
<dbReference type="AlphaFoldDB" id="A0A1G1VCF5"/>
<dbReference type="Pfam" id="PF13231">
    <property type="entry name" value="PMT_2"/>
    <property type="match status" value="1"/>
</dbReference>
<protein>
    <recommendedName>
        <fullName evidence="2">Glycosyltransferase RgtA/B/C/D-like domain-containing protein</fullName>
    </recommendedName>
</protein>
<evidence type="ECO:0000313" key="3">
    <source>
        <dbReference type="EMBL" id="OGY13021.1"/>
    </source>
</evidence>
<feature type="transmembrane region" description="Helical" evidence="1">
    <location>
        <begin position="58"/>
        <end position="75"/>
    </location>
</feature>
<organism evidence="3 4">
    <name type="scientific">Candidatus Blackburnbacteria bacterium RIFCSPLOWO2_01_FULL_40_20</name>
    <dbReference type="NCBI Taxonomy" id="1797519"/>
    <lineage>
        <taxon>Bacteria</taxon>
        <taxon>Candidatus Blackburniibacteriota</taxon>
    </lineage>
</organism>
<feature type="transmembrane region" description="Helical" evidence="1">
    <location>
        <begin position="336"/>
        <end position="354"/>
    </location>
</feature>
<feature type="transmembrane region" description="Helical" evidence="1">
    <location>
        <begin position="287"/>
        <end position="304"/>
    </location>
</feature>
<keyword evidence="1" id="KW-1133">Transmembrane helix</keyword>
<feature type="transmembrane region" description="Helical" evidence="1">
    <location>
        <begin position="201"/>
        <end position="219"/>
    </location>
</feature>
<reference evidence="3 4" key="1">
    <citation type="journal article" date="2016" name="Nat. Commun.">
        <title>Thousands of microbial genomes shed light on interconnected biogeochemical processes in an aquifer system.</title>
        <authorList>
            <person name="Anantharaman K."/>
            <person name="Brown C.T."/>
            <person name="Hug L.A."/>
            <person name="Sharon I."/>
            <person name="Castelle C.J."/>
            <person name="Probst A.J."/>
            <person name="Thomas B.C."/>
            <person name="Singh A."/>
            <person name="Wilkins M.J."/>
            <person name="Karaoz U."/>
            <person name="Brodie E.L."/>
            <person name="Williams K.H."/>
            <person name="Hubbard S.S."/>
            <person name="Banfield J.F."/>
        </authorList>
    </citation>
    <scope>NUCLEOTIDE SEQUENCE [LARGE SCALE GENOMIC DNA]</scope>
</reference>
<proteinExistence type="predicted"/>
<evidence type="ECO:0000259" key="2">
    <source>
        <dbReference type="Pfam" id="PF13231"/>
    </source>
</evidence>
<evidence type="ECO:0000313" key="4">
    <source>
        <dbReference type="Proteomes" id="UP000178659"/>
    </source>
</evidence>
<gene>
    <name evidence="3" type="ORF">A3A77_01755</name>
</gene>
<name>A0A1G1VCF5_9BACT</name>
<comment type="caution">
    <text evidence="3">The sequence shown here is derived from an EMBL/GenBank/DDBJ whole genome shotgun (WGS) entry which is preliminary data.</text>
</comment>
<keyword evidence="1" id="KW-0812">Transmembrane</keyword>
<sequence length="496" mass="56292">MKKIIFLVFILAILVRLLYFPENVYFAYDQARDSYTALEILKGNLKFIGPPSFASDKLFAGPLVYYVYALPLALFDKNPEAISVLLRVINSLGVIGVFLIGTSIFNKRAGLLAAILFAFSYEQSQYALFISHQPQAVIPMLLFYLGLSLLIFKNEPKGIVLAMFGWGLSMQFHYGYILMVGVLFALALVFARSMLLLRSRYFILSLFALLGTISTYIAVEVKHGFLSSFFSQPMGIKPTLYFSKTIFIIYRFFHDLLLANYSYTPLIAIITIGIFIFLFFQKQLRLKLIFLLIWFLGGLAPYLLSGVPSYYYSAATSVSLLIFISYVVSELLSWRAVVGFVIIFGIVANNLYLITTINPQGVNRDMVIQPGMLVSDQKKILDYIYSNALDRPFSVNALTVPLNVNTTWSYLFEWYGKSKYHYIPTWGGDAAAGFPGALPIVKDRAKLPTLQFMIIEPTVGIREAYQINFFKEESYFSKVVDEKKFGTIIVQKRQKI</sequence>
<feature type="transmembrane region" description="Helical" evidence="1">
    <location>
        <begin position="261"/>
        <end position="280"/>
    </location>
</feature>
<dbReference type="InterPro" id="IPR038731">
    <property type="entry name" value="RgtA/B/C-like"/>
</dbReference>
<keyword evidence="1" id="KW-0472">Membrane</keyword>
<feature type="domain" description="Glycosyltransferase RgtA/B/C/D-like" evidence="2">
    <location>
        <begin position="61"/>
        <end position="212"/>
    </location>
</feature>
<feature type="transmembrane region" description="Helical" evidence="1">
    <location>
        <begin position="172"/>
        <end position="189"/>
    </location>
</feature>
<feature type="transmembrane region" description="Helical" evidence="1">
    <location>
        <begin position="84"/>
        <end position="105"/>
    </location>
</feature>
<feature type="transmembrane region" description="Helical" evidence="1">
    <location>
        <begin position="136"/>
        <end position="152"/>
    </location>
</feature>